<evidence type="ECO:0000313" key="2">
    <source>
        <dbReference type="EMBL" id="KAF5800283.1"/>
    </source>
</evidence>
<dbReference type="SUPFAM" id="SSF81383">
    <property type="entry name" value="F-box domain"/>
    <property type="match status" value="1"/>
</dbReference>
<dbReference type="PANTHER" id="PTHR31672">
    <property type="entry name" value="BNACNNG10540D PROTEIN"/>
    <property type="match status" value="1"/>
</dbReference>
<evidence type="ECO:0000313" key="4">
    <source>
        <dbReference type="Proteomes" id="UP000215914"/>
    </source>
</evidence>
<organism evidence="3 4">
    <name type="scientific">Helianthus annuus</name>
    <name type="common">Common sunflower</name>
    <dbReference type="NCBI Taxonomy" id="4232"/>
    <lineage>
        <taxon>Eukaryota</taxon>
        <taxon>Viridiplantae</taxon>
        <taxon>Streptophyta</taxon>
        <taxon>Embryophyta</taxon>
        <taxon>Tracheophyta</taxon>
        <taxon>Spermatophyta</taxon>
        <taxon>Magnoliopsida</taxon>
        <taxon>eudicotyledons</taxon>
        <taxon>Gunneridae</taxon>
        <taxon>Pentapetalae</taxon>
        <taxon>asterids</taxon>
        <taxon>campanulids</taxon>
        <taxon>Asterales</taxon>
        <taxon>Asteraceae</taxon>
        <taxon>Asteroideae</taxon>
        <taxon>Heliantheae alliance</taxon>
        <taxon>Heliantheae</taxon>
        <taxon>Helianthus</taxon>
    </lineage>
</organism>
<dbReference type="Pfam" id="PF00646">
    <property type="entry name" value="F-box"/>
    <property type="match status" value="1"/>
</dbReference>
<dbReference type="InterPro" id="IPR001810">
    <property type="entry name" value="F-box_dom"/>
</dbReference>
<reference evidence="2" key="3">
    <citation type="submission" date="2020-06" db="EMBL/GenBank/DDBJ databases">
        <title>Helianthus annuus Genome sequencing and assembly Release 2.</title>
        <authorList>
            <person name="Gouzy J."/>
            <person name="Langlade N."/>
            <person name="Munos S."/>
        </authorList>
    </citation>
    <scope>NUCLEOTIDE SEQUENCE</scope>
    <source>
        <tissue evidence="2">Leaves</tissue>
    </source>
</reference>
<dbReference type="EMBL" id="CM007896">
    <property type="protein sequence ID" value="OTG21494.1"/>
    <property type="molecule type" value="Genomic_DNA"/>
</dbReference>
<dbReference type="Pfam" id="PF08268">
    <property type="entry name" value="FBA_3"/>
    <property type="match status" value="1"/>
</dbReference>
<dbReference type="CDD" id="cd22157">
    <property type="entry name" value="F-box_AtFBW1-like"/>
    <property type="match status" value="1"/>
</dbReference>
<dbReference type="SMART" id="SM00256">
    <property type="entry name" value="FBOX"/>
    <property type="match status" value="1"/>
</dbReference>
<accession>A0A251UEF3</accession>
<dbReference type="Gene3D" id="1.20.1280.50">
    <property type="match status" value="1"/>
</dbReference>
<feature type="domain" description="F-box" evidence="1">
    <location>
        <begin position="13"/>
        <end position="61"/>
    </location>
</feature>
<protein>
    <submittedName>
        <fullName evidence="2 3">F-box domain-containing protein</fullName>
    </submittedName>
</protein>
<keyword evidence="4" id="KW-1185">Reference proteome</keyword>
<dbReference type="InParanoid" id="A0A251UEF3"/>
<dbReference type="InterPro" id="IPR017451">
    <property type="entry name" value="F-box-assoc_interact_dom"/>
</dbReference>
<dbReference type="NCBIfam" id="TIGR01640">
    <property type="entry name" value="F_box_assoc_1"/>
    <property type="match status" value="1"/>
</dbReference>
<dbReference type="InterPro" id="IPR013187">
    <property type="entry name" value="F-box-assoc_dom_typ3"/>
</dbReference>
<dbReference type="InterPro" id="IPR050796">
    <property type="entry name" value="SCF_F-box_component"/>
</dbReference>
<evidence type="ECO:0000313" key="3">
    <source>
        <dbReference type="EMBL" id="OTG21494.1"/>
    </source>
</evidence>
<evidence type="ECO:0000259" key="1">
    <source>
        <dbReference type="PROSITE" id="PS50181"/>
    </source>
</evidence>
<dbReference type="Gramene" id="mRNA:HanXRQr2_Chr07g0314311">
    <property type="protein sequence ID" value="CDS:HanXRQr2_Chr07g0314311.1"/>
    <property type="gene ID" value="HanXRQr2_Chr07g0314311"/>
</dbReference>
<dbReference type="AlphaFoldDB" id="A0A251UEF3"/>
<dbReference type="FunCoup" id="A0A251UEF3">
    <property type="interactions" value="276"/>
</dbReference>
<sequence length="371" mass="41893">MFLRNLNLNSAKKKMSDNIPIEIQVEIIKRVPAKSLIRFRSVSKQWMSLIDSPEFITYHRVNQTQQPHHLLVMHCEEDMKFKYVSIVDDDDHKFSPTVTTPTVKLVRHPTLLGCSDGLVCLFNYWKRLIVLWNPSIRKSFGIALPDGVDALGFGVCRQTSDPKIVKITHTIRYEAQVFTLTTPGAGAWGSSSISMNLPLPESMRFSSANAAVVTDDGVIHWLAFSLTPPKTYRIISFDLTWEEFGQVDLPDALARSRYLNIYKLKESVVVLDYKSCRGCDVWMMSSFTKLFTLRDVEVDSIIGFRKNGQPMHHRPVVAGEGGGELQVYDPASDSMNGLGIYGASFKMAAYTESLLLLHHSDSIIEWSLSRV</sequence>
<reference evidence="3" key="2">
    <citation type="submission" date="2017-02" db="EMBL/GenBank/DDBJ databases">
        <title>Sunflower complete genome.</title>
        <authorList>
            <person name="Langlade N."/>
            <person name="Munos S."/>
        </authorList>
    </citation>
    <scope>NUCLEOTIDE SEQUENCE [LARGE SCALE GENOMIC DNA]</scope>
    <source>
        <tissue evidence="3">Leaves</tissue>
    </source>
</reference>
<dbReference type="STRING" id="4232.A0A251UEF3"/>
<dbReference type="EMBL" id="MNCJ02000322">
    <property type="protein sequence ID" value="KAF5800283.1"/>
    <property type="molecule type" value="Genomic_DNA"/>
</dbReference>
<proteinExistence type="predicted"/>
<dbReference type="InterPro" id="IPR036047">
    <property type="entry name" value="F-box-like_dom_sf"/>
</dbReference>
<name>A0A251UEF3_HELAN</name>
<dbReference type="PANTHER" id="PTHR31672:SF10">
    <property type="entry name" value="F-BOX DOMAIN-CONTAINING PROTEIN"/>
    <property type="match status" value="1"/>
</dbReference>
<dbReference type="PROSITE" id="PS50181">
    <property type="entry name" value="FBOX"/>
    <property type="match status" value="1"/>
</dbReference>
<gene>
    <name evidence="3" type="ORF">HannXRQ_Chr07g0204801</name>
    <name evidence="2" type="ORF">HanXRQr2_Chr07g0314311</name>
</gene>
<dbReference type="Proteomes" id="UP000215914">
    <property type="component" value="Chromosome 7"/>
</dbReference>
<reference evidence="2 4" key="1">
    <citation type="journal article" date="2017" name="Nature">
        <title>The sunflower genome provides insights into oil metabolism, flowering and Asterid evolution.</title>
        <authorList>
            <person name="Badouin H."/>
            <person name="Gouzy J."/>
            <person name="Grassa C.J."/>
            <person name="Murat F."/>
            <person name="Staton S.E."/>
            <person name="Cottret L."/>
            <person name="Lelandais-Briere C."/>
            <person name="Owens G.L."/>
            <person name="Carrere S."/>
            <person name="Mayjonade B."/>
            <person name="Legrand L."/>
            <person name="Gill N."/>
            <person name="Kane N.C."/>
            <person name="Bowers J.E."/>
            <person name="Hubner S."/>
            <person name="Bellec A."/>
            <person name="Berard A."/>
            <person name="Berges H."/>
            <person name="Blanchet N."/>
            <person name="Boniface M.C."/>
            <person name="Brunel D."/>
            <person name="Catrice O."/>
            <person name="Chaidir N."/>
            <person name="Claudel C."/>
            <person name="Donnadieu C."/>
            <person name="Faraut T."/>
            <person name="Fievet G."/>
            <person name="Helmstetter N."/>
            <person name="King M."/>
            <person name="Knapp S.J."/>
            <person name="Lai Z."/>
            <person name="Le Paslier M.C."/>
            <person name="Lippi Y."/>
            <person name="Lorenzon L."/>
            <person name="Mandel J.R."/>
            <person name="Marage G."/>
            <person name="Marchand G."/>
            <person name="Marquand E."/>
            <person name="Bret-Mestries E."/>
            <person name="Morien E."/>
            <person name="Nambeesan S."/>
            <person name="Nguyen T."/>
            <person name="Pegot-Espagnet P."/>
            <person name="Pouilly N."/>
            <person name="Raftis F."/>
            <person name="Sallet E."/>
            <person name="Schiex T."/>
            <person name="Thomas J."/>
            <person name="Vandecasteele C."/>
            <person name="Vares D."/>
            <person name="Vear F."/>
            <person name="Vautrin S."/>
            <person name="Crespi M."/>
            <person name="Mangin B."/>
            <person name="Burke J.M."/>
            <person name="Salse J."/>
            <person name="Munos S."/>
            <person name="Vincourt P."/>
            <person name="Rieseberg L.H."/>
            <person name="Langlade N.B."/>
        </authorList>
    </citation>
    <scope>NUCLEOTIDE SEQUENCE [LARGE SCALE GENOMIC DNA]</scope>
    <source>
        <strain evidence="4">cv. SF193</strain>
        <tissue evidence="2">Leaves</tissue>
    </source>
</reference>